<keyword evidence="4" id="KW-1185">Reference proteome</keyword>
<reference evidence="3 4" key="1">
    <citation type="submission" date="2020-10" db="EMBL/GenBank/DDBJ databases">
        <title>Draft genome and description of Brachybacterium epidermidis sp nov.</title>
        <authorList>
            <person name="Boxberger M."/>
            <person name="La Scola B."/>
        </authorList>
    </citation>
    <scope>NUCLEOTIDE SEQUENCE [LARGE SCALE GENOMIC DNA]</scope>
    <source>
        <strain evidence="3 4">Marseille-Q2903</strain>
    </source>
</reference>
<dbReference type="Proteomes" id="UP000644727">
    <property type="component" value="Unassembled WGS sequence"/>
</dbReference>
<evidence type="ECO:0000259" key="2">
    <source>
        <dbReference type="Pfam" id="PF02517"/>
    </source>
</evidence>
<evidence type="ECO:0000313" key="3">
    <source>
        <dbReference type="EMBL" id="MBE9403589.1"/>
    </source>
</evidence>
<keyword evidence="1" id="KW-1133">Transmembrane helix</keyword>
<keyword evidence="3" id="KW-0482">Metalloprotease</keyword>
<feature type="transmembrane region" description="Helical" evidence="1">
    <location>
        <begin position="223"/>
        <end position="242"/>
    </location>
</feature>
<feature type="transmembrane region" description="Helical" evidence="1">
    <location>
        <begin position="56"/>
        <end position="76"/>
    </location>
</feature>
<feature type="transmembrane region" description="Helical" evidence="1">
    <location>
        <begin position="254"/>
        <end position="276"/>
    </location>
</feature>
<feature type="transmembrane region" description="Helical" evidence="1">
    <location>
        <begin position="149"/>
        <end position="169"/>
    </location>
</feature>
<dbReference type="PANTHER" id="PTHR35797">
    <property type="entry name" value="PROTEASE-RELATED"/>
    <property type="match status" value="1"/>
</dbReference>
<keyword evidence="1" id="KW-0812">Transmembrane</keyword>
<keyword evidence="1" id="KW-0472">Membrane</keyword>
<protein>
    <submittedName>
        <fullName evidence="3">CPBP family intramembrane metalloprotease</fullName>
    </submittedName>
</protein>
<dbReference type="InterPro" id="IPR003675">
    <property type="entry name" value="Rce1/LyrA-like_dom"/>
</dbReference>
<keyword evidence="3" id="KW-0645">Protease</keyword>
<accession>A0ABR9VZI4</accession>
<proteinExistence type="predicted"/>
<organism evidence="3 4">
    <name type="scientific">Brachybacterium epidermidis</name>
    <dbReference type="NCBI Taxonomy" id="2781983"/>
    <lineage>
        <taxon>Bacteria</taxon>
        <taxon>Bacillati</taxon>
        <taxon>Actinomycetota</taxon>
        <taxon>Actinomycetes</taxon>
        <taxon>Micrococcales</taxon>
        <taxon>Dermabacteraceae</taxon>
        <taxon>Brachybacterium</taxon>
    </lineage>
</organism>
<keyword evidence="3" id="KW-0378">Hydrolase</keyword>
<dbReference type="InterPro" id="IPR042150">
    <property type="entry name" value="MmRce1-like"/>
</dbReference>
<dbReference type="RefSeq" id="WP_193865321.1">
    <property type="nucleotide sequence ID" value="NZ_JADEYR010000003.1"/>
</dbReference>
<sequence length="325" mass="34577">MSPHPAHRPAEMLPPPHSVPWKPVLIFAAIAYALLALSAAPFWFLPGGITHPLYSWVLSAGMFAPAIATVIVVKLVTRGSWRDEVGLRFRGRWKRLALWIPLAVLVMLAINAASAVIMVLRGVPGDLTGSTWAHATTIAMADAGAEMPVPVAVTVVLAVTAVNLLVSVIPALGEEIGWRGWLWRQLKPLGFTGAIVVGALIWSLWHLPITLIGHNYPGAPRPLAIGMFIIACVALHFLFGAITERAGGNPLPAAFAHSTLNSTVGLAVSIVATQGTLEQMNWFIDTPLGVIGIALTVFAAYLIMPRGARGTFGPQQHGPQTPDVL</sequence>
<dbReference type="PANTHER" id="PTHR35797:SF1">
    <property type="entry name" value="PROTEASE"/>
    <property type="match status" value="1"/>
</dbReference>
<dbReference type="EMBL" id="JADEYR010000003">
    <property type="protein sequence ID" value="MBE9403589.1"/>
    <property type="molecule type" value="Genomic_DNA"/>
</dbReference>
<feature type="domain" description="CAAX prenyl protease 2/Lysostaphin resistance protein A-like" evidence="2">
    <location>
        <begin position="162"/>
        <end position="262"/>
    </location>
</feature>
<evidence type="ECO:0000256" key="1">
    <source>
        <dbReference type="SAM" id="Phobius"/>
    </source>
</evidence>
<feature type="transmembrane region" description="Helical" evidence="1">
    <location>
        <begin position="96"/>
        <end position="120"/>
    </location>
</feature>
<gene>
    <name evidence="3" type="ORF">IOE58_05090</name>
</gene>
<feature type="transmembrane region" description="Helical" evidence="1">
    <location>
        <begin position="21"/>
        <end position="44"/>
    </location>
</feature>
<dbReference type="GO" id="GO:0008237">
    <property type="term" value="F:metallopeptidase activity"/>
    <property type="evidence" value="ECO:0007669"/>
    <property type="project" value="UniProtKB-KW"/>
</dbReference>
<name>A0ABR9VZI4_9MICO</name>
<feature type="transmembrane region" description="Helical" evidence="1">
    <location>
        <begin position="282"/>
        <end position="303"/>
    </location>
</feature>
<comment type="caution">
    <text evidence="3">The sequence shown here is derived from an EMBL/GenBank/DDBJ whole genome shotgun (WGS) entry which is preliminary data.</text>
</comment>
<dbReference type="Pfam" id="PF02517">
    <property type="entry name" value="Rce1-like"/>
    <property type="match status" value="1"/>
</dbReference>
<feature type="transmembrane region" description="Helical" evidence="1">
    <location>
        <begin position="189"/>
        <end position="211"/>
    </location>
</feature>
<evidence type="ECO:0000313" key="4">
    <source>
        <dbReference type="Proteomes" id="UP000644727"/>
    </source>
</evidence>